<dbReference type="InterPro" id="IPR011010">
    <property type="entry name" value="DNA_brk_join_enz"/>
</dbReference>
<proteinExistence type="inferred from homology"/>
<dbReference type="InterPro" id="IPR038488">
    <property type="entry name" value="Integrase_DNA-bd_sf"/>
</dbReference>
<dbReference type="OrthoDB" id="9795573at2"/>
<dbReference type="PANTHER" id="PTHR30629:SF2">
    <property type="entry name" value="PROPHAGE INTEGRASE INTS-RELATED"/>
    <property type="match status" value="1"/>
</dbReference>
<keyword evidence="9" id="KW-1185">Reference proteome</keyword>
<dbReference type="PROSITE" id="PS51898">
    <property type="entry name" value="TYR_RECOMBINASE"/>
    <property type="match status" value="1"/>
</dbReference>
<evidence type="ECO:0000313" key="8">
    <source>
        <dbReference type="EMBL" id="SDJ10963.1"/>
    </source>
</evidence>
<evidence type="ECO:0000313" key="9">
    <source>
        <dbReference type="Proteomes" id="UP000198525"/>
    </source>
</evidence>
<feature type="domain" description="Tyr recombinase" evidence="6">
    <location>
        <begin position="212"/>
        <end position="388"/>
    </location>
</feature>
<dbReference type="InterPro" id="IPR050808">
    <property type="entry name" value="Phage_Integrase"/>
</dbReference>
<dbReference type="InterPro" id="IPR010998">
    <property type="entry name" value="Integrase_recombinase_N"/>
</dbReference>
<dbReference type="SUPFAM" id="SSF56349">
    <property type="entry name" value="DNA breaking-rejoining enzymes"/>
    <property type="match status" value="1"/>
</dbReference>
<dbReference type="Gene3D" id="1.10.443.10">
    <property type="entry name" value="Intergrase catalytic core"/>
    <property type="match status" value="1"/>
</dbReference>
<evidence type="ECO:0000256" key="1">
    <source>
        <dbReference type="ARBA" id="ARBA00008857"/>
    </source>
</evidence>
<name>A0A1G8R291_9GAMM</name>
<dbReference type="InterPro" id="IPR044068">
    <property type="entry name" value="CB"/>
</dbReference>
<dbReference type="InterPro" id="IPR053876">
    <property type="entry name" value="Phage_int_M"/>
</dbReference>
<protein>
    <submittedName>
        <fullName evidence="8">Integrase</fullName>
    </submittedName>
</protein>
<evidence type="ECO:0000256" key="5">
    <source>
        <dbReference type="PROSITE-ProRule" id="PRU01248"/>
    </source>
</evidence>
<keyword evidence="3 5" id="KW-0238">DNA-binding</keyword>
<keyword evidence="4" id="KW-0233">DNA recombination</keyword>
<dbReference type="STRING" id="376427.SAMN04487954_10366"/>
<dbReference type="Proteomes" id="UP000198525">
    <property type="component" value="Unassembled WGS sequence"/>
</dbReference>
<evidence type="ECO:0000256" key="4">
    <source>
        <dbReference type="ARBA" id="ARBA00023172"/>
    </source>
</evidence>
<accession>A0A1G8R291</accession>
<dbReference type="PROSITE" id="PS51900">
    <property type="entry name" value="CB"/>
    <property type="match status" value="1"/>
</dbReference>
<dbReference type="InterPro" id="IPR013762">
    <property type="entry name" value="Integrase-like_cat_sf"/>
</dbReference>
<evidence type="ECO:0000256" key="3">
    <source>
        <dbReference type="ARBA" id="ARBA00023125"/>
    </source>
</evidence>
<dbReference type="PANTHER" id="PTHR30629">
    <property type="entry name" value="PROPHAGE INTEGRASE"/>
    <property type="match status" value="1"/>
</dbReference>
<gene>
    <name evidence="8" type="ORF">SAMN04487954_10366</name>
</gene>
<dbReference type="Pfam" id="PF00589">
    <property type="entry name" value="Phage_integrase"/>
    <property type="match status" value="1"/>
</dbReference>
<dbReference type="GO" id="GO:0003677">
    <property type="term" value="F:DNA binding"/>
    <property type="evidence" value="ECO:0007669"/>
    <property type="project" value="UniProtKB-UniRule"/>
</dbReference>
<evidence type="ECO:0000256" key="2">
    <source>
        <dbReference type="ARBA" id="ARBA00022908"/>
    </source>
</evidence>
<dbReference type="InterPro" id="IPR002104">
    <property type="entry name" value="Integrase_catalytic"/>
</dbReference>
<reference evidence="8 9" key="1">
    <citation type="submission" date="2016-10" db="EMBL/GenBank/DDBJ databases">
        <authorList>
            <person name="de Groot N.N."/>
        </authorList>
    </citation>
    <scope>NUCLEOTIDE SEQUENCE [LARGE SCALE GENOMIC DNA]</scope>
    <source>
        <strain evidence="8 9">CGMCC 1.6133</strain>
    </source>
</reference>
<organism evidence="8 9">
    <name type="scientific">Billgrantia gudaonensis</name>
    <dbReference type="NCBI Taxonomy" id="376427"/>
    <lineage>
        <taxon>Bacteria</taxon>
        <taxon>Pseudomonadati</taxon>
        <taxon>Pseudomonadota</taxon>
        <taxon>Gammaproteobacteria</taxon>
        <taxon>Oceanospirillales</taxon>
        <taxon>Halomonadaceae</taxon>
        <taxon>Billgrantia</taxon>
    </lineage>
</organism>
<evidence type="ECO:0000259" key="7">
    <source>
        <dbReference type="PROSITE" id="PS51900"/>
    </source>
</evidence>
<evidence type="ECO:0000259" key="6">
    <source>
        <dbReference type="PROSITE" id="PS51898"/>
    </source>
</evidence>
<dbReference type="GO" id="GO:0015074">
    <property type="term" value="P:DNA integration"/>
    <property type="evidence" value="ECO:0007669"/>
    <property type="project" value="UniProtKB-KW"/>
</dbReference>
<dbReference type="Pfam" id="PF13356">
    <property type="entry name" value="Arm-DNA-bind_3"/>
    <property type="match status" value="1"/>
</dbReference>
<dbReference type="CDD" id="cd00801">
    <property type="entry name" value="INT_P4_C"/>
    <property type="match status" value="1"/>
</dbReference>
<feature type="domain" description="Core-binding (CB)" evidence="7">
    <location>
        <begin position="106"/>
        <end position="188"/>
    </location>
</feature>
<dbReference type="InterPro" id="IPR025166">
    <property type="entry name" value="Integrase_DNA_bind_dom"/>
</dbReference>
<dbReference type="Gene3D" id="1.10.150.130">
    <property type="match status" value="1"/>
</dbReference>
<dbReference type="AlphaFoldDB" id="A0A1G8R291"/>
<dbReference type="EMBL" id="FNES01000003">
    <property type="protein sequence ID" value="SDJ10963.1"/>
    <property type="molecule type" value="Genomic_DNA"/>
</dbReference>
<dbReference type="Gene3D" id="3.30.160.390">
    <property type="entry name" value="Integrase, DNA-binding domain"/>
    <property type="match status" value="1"/>
</dbReference>
<sequence length="415" mass="45981">MATINKLTATAVRNAQPREKTYKLSDGGGMYLEVTPSGGMYWRLKYRFHGKEKRLAIGVYGEGAGKVSLAQARKARDDAKELLAQGLDPSTAKRLAKEQGRAAAESTFKAVATEWLEHIHKHEVVPAHYARNKRRLERDIFPTLGSRPVGDITPPELLDCLRKVEKRGHLETASRIKTVCGQVFRYAISIGKAQRDPAADLRGTLRRGKTQHFAAITDPREIPPLLRAIDGYGGTPVVVAALNLSPLLFVRPGELRHACWGDFDLEAATWSFQPSKNADPLIVPLPRQAVQILSELHGLTGPDGFVFPSVRGPSRPISDSTLGAALDVLGYKNRMTAHGFRAMARTILAERLGYPPEYIEQQLAHKVRDANGRAYNRTKFLEQRREMLQSWADYLDALREGADNVVPIRVVEGVG</sequence>
<dbReference type="RefSeq" id="WP_089683495.1">
    <property type="nucleotide sequence ID" value="NZ_FNES01000003.1"/>
</dbReference>
<dbReference type="Pfam" id="PF22022">
    <property type="entry name" value="Phage_int_M"/>
    <property type="match status" value="1"/>
</dbReference>
<comment type="similarity">
    <text evidence="1">Belongs to the 'phage' integrase family.</text>
</comment>
<dbReference type="GO" id="GO:0006310">
    <property type="term" value="P:DNA recombination"/>
    <property type="evidence" value="ECO:0007669"/>
    <property type="project" value="UniProtKB-KW"/>
</dbReference>
<keyword evidence="2" id="KW-0229">DNA integration</keyword>